<dbReference type="EMBL" id="BJMD01000029">
    <property type="protein sequence ID" value="GEB20939.1"/>
    <property type="molecule type" value="Genomic_DNA"/>
</dbReference>
<feature type="region of interest" description="Disordered" evidence="1">
    <location>
        <begin position="57"/>
        <end position="95"/>
    </location>
</feature>
<evidence type="ECO:0000313" key="3">
    <source>
        <dbReference type="EMBL" id="GEB20939.1"/>
    </source>
</evidence>
<feature type="compositionally biased region" description="Low complexity" evidence="1">
    <location>
        <begin position="62"/>
        <end position="84"/>
    </location>
</feature>
<reference evidence="3 4" key="1">
    <citation type="submission" date="2019-06" db="EMBL/GenBank/DDBJ databases">
        <title>Whole genome shotgun sequence of Paenarthrobacter aurescens NBRC 12136.</title>
        <authorList>
            <person name="Hosoyama A."/>
            <person name="Uohara A."/>
            <person name="Ohji S."/>
            <person name="Ichikawa N."/>
        </authorList>
    </citation>
    <scope>NUCLEOTIDE SEQUENCE [LARGE SCALE GENOMIC DNA]</scope>
    <source>
        <strain evidence="3 4">NBRC 12136</strain>
    </source>
</reference>
<comment type="caution">
    <text evidence="3">The sequence shown here is derived from an EMBL/GenBank/DDBJ whole genome shotgun (WGS) entry which is preliminary data.</text>
</comment>
<feature type="domain" description="DUF6318" evidence="2">
    <location>
        <begin position="97"/>
        <end position="245"/>
    </location>
</feature>
<protein>
    <recommendedName>
        <fullName evidence="2">DUF6318 domain-containing protein</fullName>
    </recommendedName>
</protein>
<organism evidence="3 4">
    <name type="scientific">Paenarthrobacter aurescens</name>
    <name type="common">Arthrobacter aurescens</name>
    <dbReference type="NCBI Taxonomy" id="43663"/>
    <lineage>
        <taxon>Bacteria</taxon>
        <taxon>Bacillati</taxon>
        <taxon>Actinomycetota</taxon>
        <taxon>Actinomycetes</taxon>
        <taxon>Micrococcales</taxon>
        <taxon>Micrococcaceae</taxon>
        <taxon>Paenarthrobacter</taxon>
    </lineage>
</organism>
<proteinExistence type="predicted"/>
<sequence>MPRLFAQPRLADTSLKQLLGSLVMPRHPFVSLSFVRARPTVAALALAVLLSGCQSGSTPVNSASQTGTTTATPTSSVAAPGTPSEIPTPATGTTPAVYKPADATGKAENVPAPVMPELAKENSKAGLEAFIGYWFQLLSYAYETGETAKSKELSSESCILCMDLVSGVATNYTEGRWLVGGQYQTPVIEVLWEPSAKAQTAKVQVLQQQILYLNADGSNGREPAPAINDAAAFFAEYSNGAWSTTDLGVIR</sequence>
<dbReference type="Pfam" id="PF19843">
    <property type="entry name" value="DUF6318"/>
    <property type="match status" value="1"/>
</dbReference>
<evidence type="ECO:0000313" key="4">
    <source>
        <dbReference type="Proteomes" id="UP000317715"/>
    </source>
</evidence>
<evidence type="ECO:0000256" key="1">
    <source>
        <dbReference type="SAM" id="MobiDB-lite"/>
    </source>
</evidence>
<name>A0A4Y3NQA2_PAEAU</name>
<accession>A0A4Y3NQA2</accession>
<gene>
    <name evidence="3" type="ORF">AAU01_36940</name>
</gene>
<keyword evidence="4" id="KW-1185">Reference proteome</keyword>
<dbReference type="Proteomes" id="UP000317715">
    <property type="component" value="Unassembled WGS sequence"/>
</dbReference>
<evidence type="ECO:0000259" key="2">
    <source>
        <dbReference type="Pfam" id="PF19843"/>
    </source>
</evidence>
<dbReference type="InterPro" id="IPR046281">
    <property type="entry name" value="DUF6318"/>
</dbReference>
<dbReference type="AlphaFoldDB" id="A0A4Y3NQA2"/>